<dbReference type="Proteomes" id="UP000218439">
    <property type="component" value="Unassembled WGS sequence"/>
</dbReference>
<accession>A0A2A2B056</accession>
<name>A0A2A2B056_9BURK</name>
<organism evidence="1 2">
    <name type="scientific">Vandammella animalimorsus</name>
    <dbReference type="NCBI Taxonomy" id="2029117"/>
    <lineage>
        <taxon>Bacteria</taxon>
        <taxon>Pseudomonadati</taxon>
        <taxon>Pseudomonadota</taxon>
        <taxon>Betaproteobacteria</taxon>
        <taxon>Burkholderiales</taxon>
        <taxon>Comamonadaceae</taxon>
        <taxon>Vandammella</taxon>
    </lineage>
</organism>
<dbReference type="EMBL" id="NSJE01000005">
    <property type="protein sequence ID" value="PAT43397.1"/>
    <property type="molecule type" value="Genomic_DNA"/>
</dbReference>
<dbReference type="AlphaFoldDB" id="A0A2A2B056"/>
<sequence length="137" mass="14970">MLYLGIDAADAGLDCCAVQHLPDQAEQHPKAVSGQVRGADHLLGWLRQNWPAMAFSKMHVTLSGEARANEALELALRVVGVRVARVDQQKARLFARTVLGIRCQRERIDSHVLALYGLHTQAWRAALNMPASAPLAA</sequence>
<evidence type="ECO:0000313" key="1">
    <source>
        <dbReference type="EMBL" id="PAT43397.1"/>
    </source>
</evidence>
<proteinExistence type="predicted"/>
<dbReference type="RefSeq" id="WP_095551468.1">
    <property type="nucleotide sequence ID" value="NZ_NSJE01000005.1"/>
</dbReference>
<comment type="caution">
    <text evidence="1">The sequence shown here is derived from an EMBL/GenBank/DDBJ whole genome shotgun (WGS) entry which is preliminary data.</text>
</comment>
<protein>
    <recommendedName>
        <fullName evidence="3">Transposase</fullName>
    </recommendedName>
</protein>
<evidence type="ECO:0000313" key="2">
    <source>
        <dbReference type="Proteomes" id="UP000218439"/>
    </source>
</evidence>
<evidence type="ECO:0008006" key="3">
    <source>
        <dbReference type="Google" id="ProtNLM"/>
    </source>
</evidence>
<gene>
    <name evidence="1" type="ORF">CK621_04500</name>
</gene>
<reference evidence="1 2" key="1">
    <citation type="submission" date="2017-08" db="EMBL/GenBank/DDBJ databases">
        <title>WGS of Clinical strains of the CDC Group NO-1 linked to zoonotic infections in humans.</title>
        <authorList>
            <person name="Bernier A.-M."/>
            <person name="Bernard K."/>
        </authorList>
    </citation>
    <scope>NUCLEOTIDE SEQUENCE [LARGE SCALE GENOMIC DNA]</scope>
    <source>
        <strain evidence="1 2">NML120219</strain>
    </source>
</reference>